<organism evidence="2 3">
    <name type="scientific">Mycena albidolilacea</name>
    <dbReference type="NCBI Taxonomy" id="1033008"/>
    <lineage>
        <taxon>Eukaryota</taxon>
        <taxon>Fungi</taxon>
        <taxon>Dikarya</taxon>
        <taxon>Basidiomycota</taxon>
        <taxon>Agaricomycotina</taxon>
        <taxon>Agaricomycetes</taxon>
        <taxon>Agaricomycetidae</taxon>
        <taxon>Agaricales</taxon>
        <taxon>Marasmiineae</taxon>
        <taxon>Mycenaceae</taxon>
        <taxon>Mycena</taxon>
    </lineage>
</organism>
<gene>
    <name evidence="2" type="ORF">DFH08DRAFT_819861</name>
</gene>
<evidence type="ECO:0000256" key="1">
    <source>
        <dbReference type="SAM" id="MobiDB-lite"/>
    </source>
</evidence>
<name>A0AAD6ZDX0_9AGAR</name>
<reference evidence="2" key="1">
    <citation type="submission" date="2023-03" db="EMBL/GenBank/DDBJ databases">
        <title>Massive genome expansion in bonnet fungi (Mycena s.s.) driven by repeated elements and novel gene families across ecological guilds.</title>
        <authorList>
            <consortium name="Lawrence Berkeley National Laboratory"/>
            <person name="Harder C.B."/>
            <person name="Miyauchi S."/>
            <person name="Viragh M."/>
            <person name="Kuo A."/>
            <person name="Thoen E."/>
            <person name="Andreopoulos B."/>
            <person name="Lu D."/>
            <person name="Skrede I."/>
            <person name="Drula E."/>
            <person name="Henrissat B."/>
            <person name="Morin E."/>
            <person name="Kohler A."/>
            <person name="Barry K."/>
            <person name="LaButti K."/>
            <person name="Morin E."/>
            <person name="Salamov A."/>
            <person name="Lipzen A."/>
            <person name="Mereny Z."/>
            <person name="Hegedus B."/>
            <person name="Baldrian P."/>
            <person name="Stursova M."/>
            <person name="Weitz H."/>
            <person name="Taylor A."/>
            <person name="Grigoriev I.V."/>
            <person name="Nagy L.G."/>
            <person name="Martin F."/>
            <person name="Kauserud H."/>
        </authorList>
    </citation>
    <scope>NUCLEOTIDE SEQUENCE</scope>
    <source>
        <strain evidence="2">CBHHK002</strain>
    </source>
</reference>
<dbReference type="EMBL" id="JARIHO010000057">
    <property type="protein sequence ID" value="KAJ7318585.1"/>
    <property type="molecule type" value="Genomic_DNA"/>
</dbReference>
<accession>A0AAD6ZDX0</accession>
<feature type="compositionally biased region" description="Polar residues" evidence="1">
    <location>
        <begin position="150"/>
        <end position="159"/>
    </location>
</feature>
<proteinExistence type="predicted"/>
<dbReference type="AlphaFoldDB" id="A0AAD6ZDX0"/>
<dbReference type="Proteomes" id="UP001218218">
    <property type="component" value="Unassembled WGS sequence"/>
</dbReference>
<keyword evidence="3" id="KW-1185">Reference proteome</keyword>
<sequence length="159" mass="17136">MPQYYPHTPPSPLQAALLCINPRPERLPRLSFLVLTQSPLPSAFKPSPIETRTWPNTEHELTSFLHIPPPPSYRARESVGTTAPTLLGLLSIIHPPSSPPLVTIHVSIQRSPGSLKSTSEHYTTGQSARVCGGLIVPQAPAVFSPPPPSNTETISWSGG</sequence>
<comment type="caution">
    <text evidence="2">The sequence shown here is derived from an EMBL/GenBank/DDBJ whole genome shotgun (WGS) entry which is preliminary data.</text>
</comment>
<evidence type="ECO:0000313" key="3">
    <source>
        <dbReference type="Proteomes" id="UP001218218"/>
    </source>
</evidence>
<feature type="region of interest" description="Disordered" evidence="1">
    <location>
        <begin position="139"/>
        <end position="159"/>
    </location>
</feature>
<evidence type="ECO:0000313" key="2">
    <source>
        <dbReference type="EMBL" id="KAJ7318585.1"/>
    </source>
</evidence>
<protein>
    <submittedName>
        <fullName evidence="2">Uncharacterized protein</fullName>
    </submittedName>
</protein>